<name>A0A6G1WQR6_9HYPH</name>
<dbReference type="Gene3D" id="4.10.410.40">
    <property type="match status" value="1"/>
</dbReference>
<dbReference type="Pfam" id="PF16461">
    <property type="entry name" value="Phage_TTP_12"/>
    <property type="match status" value="1"/>
</dbReference>
<sequence>MATAAAIGWSTTYEIWDASLTTPAFAMVAEVNSVTPGAAEVDRIDATHMQSPNRRREYIAGLIDNGEASFEMNFVPGSASDVLIRGLLDSGASVQHRITFPNGHRVTYNAVITGYEKEIPVDDKMTATVTVAVSGAETWDEAAP</sequence>
<dbReference type="EMBL" id="WISB01000125">
    <property type="protein sequence ID" value="MQW72012.1"/>
    <property type="molecule type" value="Genomic_DNA"/>
</dbReference>
<dbReference type="Proteomes" id="UP001190825">
    <property type="component" value="Unassembled WGS sequence"/>
</dbReference>
<accession>A0A6G1WQR6</accession>
<dbReference type="EMBL" id="NBUC01000110">
    <property type="protein sequence ID" value="PLT99628.1"/>
    <property type="molecule type" value="Genomic_DNA"/>
</dbReference>
<evidence type="ECO:0000313" key="2">
    <source>
        <dbReference type="EMBL" id="MQW72012.1"/>
    </source>
</evidence>
<organism evidence="2">
    <name type="scientific">Sinorhizobium medicae</name>
    <dbReference type="NCBI Taxonomy" id="110321"/>
    <lineage>
        <taxon>Bacteria</taxon>
        <taxon>Pseudomonadati</taxon>
        <taxon>Pseudomonadota</taxon>
        <taxon>Alphaproteobacteria</taxon>
        <taxon>Hyphomicrobiales</taxon>
        <taxon>Rhizobiaceae</taxon>
        <taxon>Sinorhizobium/Ensifer group</taxon>
        <taxon>Sinorhizobium</taxon>
    </lineage>
</organism>
<evidence type="ECO:0000259" key="1">
    <source>
        <dbReference type="Pfam" id="PF16461"/>
    </source>
</evidence>
<comment type="caution">
    <text evidence="2">The sequence shown here is derived from an EMBL/GenBank/DDBJ whole genome shotgun (WGS) entry which is preliminary data.</text>
</comment>
<evidence type="ECO:0000313" key="4">
    <source>
        <dbReference type="Proteomes" id="UP001190825"/>
    </source>
</evidence>
<reference evidence="3" key="2">
    <citation type="submission" date="2017-04" db="EMBL/GenBank/DDBJ databases">
        <authorList>
            <person name="Porter S."/>
            <person name="Friesen M.L."/>
            <person name="Faber-Hammond J."/>
        </authorList>
    </citation>
    <scope>NUCLEOTIDE SEQUENCE</scope>
    <source>
        <strain evidence="3">Str16</strain>
    </source>
</reference>
<evidence type="ECO:0000313" key="3">
    <source>
        <dbReference type="EMBL" id="PLT99628.1"/>
    </source>
</evidence>
<dbReference type="RefSeq" id="WP_101777084.1">
    <property type="nucleotide sequence ID" value="NZ_NBUC01000110.1"/>
</dbReference>
<reference evidence="2" key="1">
    <citation type="journal article" date="2013" name="Genome Biol.">
        <title>Comparative genomics of the core and accessory genomes of 48 Sinorhizobium strains comprising five genospecies.</title>
        <authorList>
            <person name="Sugawara M."/>
            <person name="Epstein B."/>
            <person name="Badgley B.D."/>
            <person name="Unno T."/>
            <person name="Xu L."/>
            <person name="Reese J."/>
            <person name="Gyaneshwar P."/>
            <person name="Denny R."/>
            <person name="Mudge J."/>
            <person name="Bharti A.K."/>
            <person name="Farmer A.D."/>
            <person name="May G.D."/>
            <person name="Woodward J.E."/>
            <person name="Medigue C."/>
            <person name="Vallenet D."/>
            <person name="Lajus A."/>
            <person name="Rouy Z."/>
            <person name="Martinez-Vaz B."/>
            <person name="Tiffin P."/>
            <person name="Young N.D."/>
            <person name="Sadowsky M.J."/>
        </authorList>
    </citation>
    <scope>NUCLEOTIDE SEQUENCE</scope>
    <source>
        <strain evidence="2">M1</strain>
    </source>
</reference>
<feature type="domain" description="Lambda phage tail tube protein N-terminal" evidence="1">
    <location>
        <begin position="9"/>
        <end position="139"/>
    </location>
</feature>
<dbReference type="InterPro" id="IPR032494">
    <property type="entry name" value="Phage_TTP_N"/>
</dbReference>
<gene>
    <name evidence="3" type="ORF">BMJ33_22170</name>
    <name evidence="2" type="ORF">GHJ91_23355</name>
</gene>
<protein>
    <submittedName>
        <fullName evidence="2">Phage tail protein</fullName>
    </submittedName>
</protein>
<dbReference type="AlphaFoldDB" id="A0A6G1WQR6"/>
<keyword evidence="4" id="KW-1185">Reference proteome</keyword>
<proteinExistence type="predicted"/>
<reference evidence="3 4" key="3">
    <citation type="journal article" date="2018" name="FEMS Microbiol. Ecol.">
        <title>Co-invading symbiotic mutualists of Medicago polymorpha retain high ancestral diversity and contain diverse accessory genomes.</title>
        <authorList>
            <person name="Porter S.S."/>
            <person name="Faber-Hammond J.J."/>
            <person name="Friesen M.L."/>
        </authorList>
    </citation>
    <scope>NUCLEOTIDE SEQUENCE [LARGE SCALE GENOMIC DNA]</scope>
    <source>
        <strain evidence="3 4">Str16</strain>
    </source>
</reference>